<dbReference type="GO" id="GO:0000467">
    <property type="term" value="P:exonucleolytic trimming to generate mature 3'-end of 5.8S rRNA from tricistronic rRNA transcript (SSU-rRNA, 5.8S rRNA, LSU-rRNA)"/>
    <property type="evidence" value="ECO:0007669"/>
    <property type="project" value="TreeGrafter"/>
</dbReference>
<comment type="subunit">
    <text evidence="5">Component of the archaeal exosome complex. Forms a trimer of Rrp4 and/or Csl4 subunits. The trimer associates with an hexameric ring-like arrangement composed of 3 Rrp41-Rrp42 heterodimers.</text>
</comment>
<dbReference type="SUPFAM" id="SSF54791">
    <property type="entry name" value="Eukaryotic type KH-domain (KH-domain type I)"/>
    <property type="match status" value="1"/>
</dbReference>
<evidence type="ECO:0000256" key="3">
    <source>
        <dbReference type="ARBA" id="ARBA00022835"/>
    </source>
</evidence>
<dbReference type="AlphaFoldDB" id="A0A1Y3GJ99"/>
<evidence type="ECO:0000256" key="1">
    <source>
        <dbReference type="ARBA" id="ARBA00009155"/>
    </source>
</evidence>
<dbReference type="GO" id="GO:0071034">
    <property type="term" value="P:CUT catabolic process"/>
    <property type="evidence" value="ECO:0007669"/>
    <property type="project" value="TreeGrafter"/>
</dbReference>
<reference evidence="7 8" key="1">
    <citation type="submission" date="2016-12" db="EMBL/GenBank/DDBJ databases">
        <title>Discovery of methanogenic haloarchaea.</title>
        <authorList>
            <person name="Sorokin D.Y."/>
            <person name="Makarova K.S."/>
            <person name="Abbas B."/>
            <person name="Ferrer M."/>
            <person name="Golyshin P.N."/>
        </authorList>
    </citation>
    <scope>NUCLEOTIDE SEQUENCE [LARGE SCALE GENOMIC DNA]</scope>
    <source>
        <strain evidence="7">AMET1</strain>
    </source>
</reference>
<dbReference type="GO" id="GO:0000178">
    <property type="term" value="C:exosome (RNase complex)"/>
    <property type="evidence" value="ECO:0007669"/>
    <property type="project" value="UniProtKB-KW"/>
</dbReference>
<dbReference type="Gene3D" id="3.30.1370.10">
    <property type="entry name" value="K Homology domain, type 1"/>
    <property type="match status" value="1"/>
</dbReference>
<dbReference type="InterPro" id="IPR036612">
    <property type="entry name" value="KH_dom_type_1_sf"/>
</dbReference>
<dbReference type="HAMAP" id="MF_00623">
    <property type="entry name" value="Exosome_Rrp4"/>
    <property type="match status" value="1"/>
</dbReference>
<evidence type="ECO:0000259" key="6">
    <source>
        <dbReference type="PROSITE" id="PS50126"/>
    </source>
</evidence>
<evidence type="ECO:0000256" key="4">
    <source>
        <dbReference type="ARBA" id="ARBA00022884"/>
    </source>
</evidence>
<dbReference type="InterPro" id="IPR026699">
    <property type="entry name" value="Exosome_RNA_bind1/RRP40/RRP4"/>
</dbReference>
<protein>
    <recommendedName>
        <fullName evidence="5">Exosome complex component Rrp4</fullName>
    </recommendedName>
</protein>
<keyword evidence="4 5" id="KW-0694">RNA-binding</keyword>
<dbReference type="RefSeq" id="WP_086636617.1">
    <property type="nucleotide sequence ID" value="NZ_MRZU01000002.1"/>
</dbReference>
<dbReference type="InterPro" id="IPR025721">
    <property type="entry name" value="Exosome_cplx_N_dom"/>
</dbReference>
<comment type="caution">
    <text evidence="7">The sequence shown here is derived from an EMBL/GenBank/DDBJ whole genome shotgun (WGS) entry which is preliminary data.</text>
</comment>
<evidence type="ECO:0000313" key="7">
    <source>
        <dbReference type="EMBL" id="OUJ19525.1"/>
    </source>
</evidence>
<dbReference type="InterPro" id="IPR023474">
    <property type="entry name" value="Rrp4"/>
</dbReference>
<comment type="subcellular location">
    <subcellularLocation>
        <location evidence="5">Cytoplasm</location>
    </subcellularLocation>
</comment>
<keyword evidence="8" id="KW-1185">Reference proteome</keyword>
<accession>A0A1Y3GJ99</accession>
<dbReference type="EMBL" id="MRZU01000002">
    <property type="protein sequence ID" value="OUJ19525.1"/>
    <property type="molecule type" value="Genomic_DNA"/>
</dbReference>
<dbReference type="InterPro" id="IPR004088">
    <property type="entry name" value="KH_dom_type_1"/>
</dbReference>
<gene>
    <name evidence="5" type="primary">rrp4</name>
    <name evidence="7" type="ORF">AMET1_0196</name>
</gene>
<name>A0A1Y3GJ99_9EURY</name>
<dbReference type="SUPFAM" id="SSF110324">
    <property type="entry name" value="Ribosomal L27 protein-like"/>
    <property type="match status" value="1"/>
</dbReference>
<keyword evidence="3 5" id="KW-0271">Exosome</keyword>
<dbReference type="PANTHER" id="PTHR21321">
    <property type="entry name" value="PNAS-3 RELATED"/>
    <property type="match status" value="1"/>
</dbReference>
<dbReference type="NCBIfam" id="NF003181">
    <property type="entry name" value="PRK04163.1-1"/>
    <property type="match status" value="1"/>
</dbReference>
<dbReference type="GO" id="GO:0008143">
    <property type="term" value="F:poly(A) binding"/>
    <property type="evidence" value="ECO:0007669"/>
    <property type="project" value="InterPro"/>
</dbReference>
<keyword evidence="2 5" id="KW-0963">Cytoplasm</keyword>
<dbReference type="Gene3D" id="2.40.50.140">
    <property type="entry name" value="Nucleic acid-binding proteins"/>
    <property type="match status" value="1"/>
</dbReference>
<dbReference type="GO" id="GO:0034475">
    <property type="term" value="P:U4 snRNA 3'-end processing"/>
    <property type="evidence" value="ECO:0007669"/>
    <property type="project" value="TreeGrafter"/>
</dbReference>
<dbReference type="CDD" id="cd22524">
    <property type="entry name" value="KH-I_Rrp4_prokar"/>
    <property type="match status" value="1"/>
</dbReference>
<sequence>MVHRETVIPGEKIGKNLKPGKNTYKEDNNIYSSIYGFKNKRNDTIEVLPIKSKYIPKKGDKVIGIVTDISFNNWFLNINSPYDARLPVSLHPEYIESGDLKQHLKIGDAAIIEIVEVDKELQADANMDGKELKKITKGTITQITPTKVPRVIGKNASMISMLKRETDCQIYVGQNGRIWIDGEKQNIEKVTKAIQMIEQEAHKSGLTNKIKTYLKNQK</sequence>
<dbReference type="PROSITE" id="PS50126">
    <property type="entry name" value="S1"/>
    <property type="match status" value="1"/>
</dbReference>
<dbReference type="SUPFAM" id="SSF50249">
    <property type="entry name" value="Nucleic acid-binding proteins"/>
    <property type="match status" value="1"/>
</dbReference>
<feature type="domain" description="S1 motif" evidence="6">
    <location>
        <begin position="59"/>
        <end position="130"/>
    </location>
</feature>
<dbReference type="InterPro" id="IPR003029">
    <property type="entry name" value="S1_domain"/>
</dbReference>
<dbReference type="Gene3D" id="2.40.50.100">
    <property type="match status" value="1"/>
</dbReference>
<dbReference type="SMART" id="SM00322">
    <property type="entry name" value="KH"/>
    <property type="match status" value="1"/>
</dbReference>
<dbReference type="OrthoDB" id="35160at2157"/>
<dbReference type="InterPro" id="IPR012340">
    <property type="entry name" value="NA-bd_OB-fold"/>
</dbReference>
<dbReference type="PROSITE" id="PS50084">
    <property type="entry name" value="KH_TYPE_1"/>
    <property type="match status" value="1"/>
</dbReference>
<evidence type="ECO:0000256" key="2">
    <source>
        <dbReference type="ARBA" id="ARBA00022490"/>
    </source>
</evidence>
<evidence type="ECO:0000313" key="8">
    <source>
        <dbReference type="Proteomes" id="UP000195137"/>
    </source>
</evidence>
<comment type="similarity">
    <text evidence="1 5">Belongs to the RRP4 family.</text>
</comment>
<dbReference type="Pfam" id="PF15985">
    <property type="entry name" value="KH_6"/>
    <property type="match status" value="1"/>
</dbReference>
<dbReference type="CDD" id="cd05789">
    <property type="entry name" value="S1_Rrp4"/>
    <property type="match status" value="1"/>
</dbReference>
<dbReference type="InterPro" id="IPR048565">
    <property type="entry name" value="S1_RRP4"/>
</dbReference>
<evidence type="ECO:0000256" key="5">
    <source>
        <dbReference type="HAMAP-Rule" id="MF_00623"/>
    </source>
</evidence>
<dbReference type="InterPro" id="IPR004087">
    <property type="entry name" value="KH_dom"/>
</dbReference>
<dbReference type="SMART" id="SM00316">
    <property type="entry name" value="S1"/>
    <property type="match status" value="1"/>
</dbReference>
<dbReference type="Proteomes" id="UP000195137">
    <property type="component" value="Unassembled WGS sequence"/>
</dbReference>
<dbReference type="PANTHER" id="PTHR21321:SF4">
    <property type="entry name" value="EXOSOME COMPLEX COMPONENT RRP4"/>
    <property type="match status" value="1"/>
</dbReference>
<dbReference type="GO" id="GO:0005737">
    <property type="term" value="C:cytoplasm"/>
    <property type="evidence" value="ECO:0007669"/>
    <property type="project" value="UniProtKB-SubCell"/>
</dbReference>
<dbReference type="Pfam" id="PF14382">
    <property type="entry name" value="ECR1_N"/>
    <property type="match status" value="1"/>
</dbReference>
<organism evidence="7 8">
    <name type="scientific">Methanonatronarchaeum thermophilum</name>
    <dbReference type="NCBI Taxonomy" id="1927129"/>
    <lineage>
        <taxon>Archaea</taxon>
        <taxon>Methanobacteriati</taxon>
        <taxon>Methanobacteriota</taxon>
        <taxon>Methanonatronarchaeia</taxon>
        <taxon>Methanonatronarchaeales</taxon>
        <taxon>Methanonatronarchaeaceae</taxon>
        <taxon>Methanonatronarchaeum</taxon>
    </lineage>
</organism>
<proteinExistence type="inferred from homology"/>
<dbReference type="GO" id="GO:0071051">
    <property type="term" value="P:poly(A)-dependent snoRNA 3'-end processing"/>
    <property type="evidence" value="ECO:0007669"/>
    <property type="project" value="TreeGrafter"/>
</dbReference>
<comment type="function">
    <text evidence="5">Non-catalytic component of the exosome, which is a complex involved in RNA degradation. Increases the RNA binding and the efficiency of RNA degradation. Confers strong poly(A) specificity to the exosome.</text>
</comment>